<reference evidence="2 3" key="1">
    <citation type="journal article" date="2015" name="Genome Announc.">
        <title>Expanding the biotechnology potential of lactobacilli through comparative genomics of 213 strains and associated genera.</title>
        <authorList>
            <person name="Sun Z."/>
            <person name="Harris H.M."/>
            <person name="McCann A."/>
            <person name="Guo C."/>
            <person name="Argimon S."/>
            <person name="Zhang W."/>
            <person name="Yang X."/>
            <person name="Jeffery I.B."/>
            <person name="Cooney J.C."/>
            <person name="Kagawa T.F."/>
            <person name="Liu W."/>
            <person name="Song Y."/>
            <person name="Salvetti E."/>
            <person name="Wrobel A."/>
            <person name="Rasinkangas P."/>
            <person name="Parkhill J."/>
            <person name="Rea M.C."/>
            <person name="O'Sullivan O."/>
            <person name="Ritari J."/>
            <person name="Douillard F.P."/>
            <person name="Paul Ross R."/>
            <person name="Yang R."/>
            <person name="Briner A.E."/>
            <person name="Felis G.E."/>
            <person name="de Vos W.M."/>
            <person name="Barrangou R."/>
            <person name="Klaenhammer T.R."/>
            <person name="Caufield P.W."/>
            <person name="Cui Y."/>
            <person name="Zhang H."/>
            <person name="O'Toole P.W."/>
        </authorList>
    </citation>
    <scope>NUCLEOTIDE SEQUENCE [LARGE SCALE GENOMIC DNA]</scope>
    <source>
        <strain evidence="2 3">DSM 18382</strain>
    </source>
</reference>
<organism evidence="2 3">
    <name type="scientific">Lentilactobacillus farraginis DSM 18382 = JCM 14108</name>
    <dbReference type="NCBI Taxonomy" id="1423743"/>
    <lineage>
        <taxon>Bacteria</taxon>
        <taxon>Bacillati</taxon>
        <taxon>Bacillota</taxon>
        <taxon>Bacilli</taxon>
        <taxon>Lactobacillales</taxon>
        <taxon>Lactobacillaceae</taxon>
        <taxon>Lentilactobacillus</taxon>
    </lineage>
</organism>
<dbReference type="GO" id="GO:0016530">
    <property type="term" value="F:metallochaperone activity"/>
    <property type="evidence" value="ECO:0007669"/>
    <property type="project" value="TreeGrafter"/>
</dbReference>
<dbReference type="InterPro" id="IPR020945">
    <property type="entry name" value="DMSO/NO3_reduct_chaperone"/>
</dbReference>
<protein>
    <submittedName>
        <fullName evidence="2">Nitrate reductase molybdenum cofactor assembly chaperone</fullName>
    </submittedName>
</protein>
<comment type="caution">
    <text evidence="2">The sequence shown here is derived from an EMBL/GenBank/DDBJ whole genome shotgun (WGS) entry which is preliminary data.</text>
</comment>
<name>A0A0R1VNV2_9LACO</name>
<dbReference type="PATRIC" id="fig|1423743.5.peg.421"/>
<dbReference type="PANTHER" id="PTHR43680">
    <property type="entry name" value="NITRATE REDUCTASE MOLYBDENUM COFACTOR ASSEMBLY CHAPERONE"/>
    <property type="match status" value="1"/>
</dbReference>
<dbReference type="InterPro" id="IPR036411">
    <property type="entry name" value="TorD-like_sf"/>
</dbReference>
<dbReference type="PANTHER" id="PTHR43680:SF2">
    <property type="entry name" value="NITRATE REDUCTASE MOLYBDENUM COFACTOR ASSEMBLY CHAPERONE NARJ"/>
    <property type="match status" value="1"/>
</dbReference>
<accession>A0A0R1VNV2</accession>
<dbReference type="GO" id="GO:0042128">
    <property type="term" value="P:nitrate assimilation"/>
    <property type="evidence" value="ECO:0007669"/>
    <property type="project" value="UniProtKB-KW"/>
</dbReference>
<keyword evidence="3" id="KW-1185">Reference proteome</keyword>
<dbReference type="InterPro" id="IPR003765">
    <property type="entry name" value="NO3_reductase_chaperone_NarJ"/>
</dbReference>
<dbReference type="SUPFAM" id="SSF89155">
    <property type="entry name" value="TorD-like"/>
    <property type="match status" value="1"/>
</dbReference>
<evidence type="ECO:0000313" key="3">
    <source>
        <dbReference type="Proteomes" id="UP000051966"/>
    </source>
</evidence>
<dbReference type="GO" id="GO:0051131">
    <property type="term" value="P:chaperone-mediated protein complex assembly"/>
    <property type="evidence" value="ECO:0007669"/>
    <property type="project" value="InterPro"/>
</dbReference>
<sequence length="196" mass="22614">MEGSGVINFTNLDRLEDGLSLLSRLIDYPEKTTYADQLLPEVIDQYPKTDQKAELVTIVQELSQQTHLAQQEHYAALFEMNKRYPLYMSYYRMADSRERGVLLAKLNMLYEMFGVSVKSRELVDYLPMLLEFLVFGRFKGDSRNQDVSLAFQVIEDGTYHLLKNAAAKIDDPYIRLVRVIRNELRGCVEMEGNAIG</sequence>
<dbReference type="EMBL" id="AZFY01000096">
    <property type="protein sequence ID" value="KRM07450.1"/>
    <property type="molecule type" value="Genomic_DNA"/>
</dbReference>
<evidence type="ECO:0000256" key="1">
    <source>
        <dbReference type="ARBA" id="ARBA00023063"/>
    </source>
</evidence>
<keyword evidence="1" id="KW-0534">Nitrate assimilation</keyword>
<dbReference type="Gene3D" id="1.10.3480.10">
    <property type="entry name" value="TorD-like"/>
    <property type="match status" value="1"/>
</dbReference>
<proteinExistence type="predicted"/>
<gene>
    <name evidence="2" type="ORF">FD41_GL000407</name>
</gene>
<dbReference type="NCBIfam" id="TIGR00684">
    <property type="entry name" value="narJ"/>
    <property type="match status" value="1"/>
</dbReference>
<evidence type="ECO:0000313" key="2">
    <source>
        <dbReference type="EMBL" id="KRM07450.1"/>
    </source>
</evidence>
<dbReference type="Pfam" id="PF02613">
    <property type="entry name" value="Nitrate_red_del"/>
    <property type="match status" value="1"/>
</dbReference>
<dbReference type="Proteomes" id="UP000051966">
    <property type="component" value="Unassembled WGS sequence"/>
</dbReference>
<dbReference type="GO" id="GO:0051082">
    <property type="term" value="F:unfolded protein binding"/>
    <property type="evidence" value="ECO:0007669"/>
    <property type="project" value="InterPro"/>
</dbReference>
<dbReference type="AlphaFoldDB" id="A0A0R1VNV2"/>